<organism evidence="1 2">
    <name type="scientific">Coprobacter fastidiosus</name>
    <dbReference type="NCBI Taxonomy" id="1099853"/>
    <lineage>
        <taxon>Bacteria</taxon>
        <taxon>Pseudomonadati</taxon>
        <taxon>Bacteroidota</taxon>
        <taxon>Bacteroidia</taxon>
        <taxon>Bacteroidales</taxon>
        <taxon>Barnesiellaceae</taxon>
        <taxon>Coprobacter</taxon>
    </lineage>
</organism>
<protein>
    <submittedName>
        <fullName evidence="1">Uncharacterized protein</fullName>
    </submittedName>
</protein>
<evidence type="ECO:0000313" key="2">
    <source>
        <dbReference type="Proteomes" id="UP000262954"/>
    </source>
</evidence>
<accession>A0A354M0I8</accession>
<dbReference type="EMBL" id="DNWC01000049">
    <property type="protein sequence ID" value="HBJ08027.1"/>
    <property type="molecule type" value="Genomic_DNA"/>
</dbReference>
<sequence length="35" mass="4047">NGIGFELDEKYAPEIEMRLSEECAVQQTIFDSLDR</sequence>
<feature type="non-terminal residue" evidence="1">
    <location>
        <position position="1"/>
    </location>
</feature>
<reference evidence="1 2" key="1">
    <citation type="journal article" date="2018" name="Nat. Biotechnol.">
        <title>A standardized bacterial taxonomy based on genome phylogeny substantially revises the tree of life.</title>
        <authorList>
            <person name="Parks D.H."/>
            <person name="Chuvochina M."/>
            <person name="Waite D.W."/>
            <person name="Rinke C."/>
            <person name="Skarshewski A."/>
            <person name="Chaumeil P.A."/>
            <person name="Hugenholtz P."/>
        </authorList>
    </citation>
    <scope>NUCLEOTIDE SEQUENCE [LARGE SCALE GENOMIC DNA]</scope>
    <source>
        <strain evidence="1">UBA11482</strain>
    </source>
</reference>
<proteinExistence type="predicted"/>
<name>A0A354M0I8_9BACT</name>
<evidence type="ECO:0000313" key="1">
    <source>
        <dbReference type="EMBL" id="HBJ08027.1"/>
    </source>
</evidence>
<dbReference type="AlphaFoldDB" id="A0A354M0I8"/>
<dbReference type="Proteomes" id="UP000262954">
    <property type="component" value="Unassembled WGS sequence"/>
</dbReference>
<gene>
    <name evidence="1" type="ORF">DDY73_03400</name>
</gene>
<comment type="caution">
    <text evidence="1">The sequence shown here is derived from an EMBL/GenBank/DDBJ whole genome shotgun (WGS) entry which is preliminary data.</text>
</comment>